<dbReference type="GO" id="GO:0016829">
    <property type="term" value="F:lyase activity"/>
    <property type="evidence" value="ECO:0007669"/>
    <property type="project" value="UniProtKB-KW"/>
</dbReference>
<dbReference type="InterPro" id="IPR007392">
    <property type="entry name" value="GD_AH_second"/>
</dbReference>
<proteinExistence type="inferred from homology"/>
<evidence type="ECO:0000259" key="4">
    <source>
        <dbReference type="Pfam" id="PF20629"/>
    </source>
</evidence>
<feature type="domain" description="D-galactarate/Altronate dehydratase second" evidence="3">
    <location>
        <begin position="8"/>
        <end position="106"/>
    </location>
</feature>
<evidence type="ECO:0000256" key="1">
    <source>
        <dbReference type="ARBA" id="ARBA00010986"/>
    </source>
</evidence>
<protein>
    <submittedName>
        <fullName evidence="5">Uncharacterized protein</fullName>
    </submittedName>
</protein>
<gene>
    <name evidence="5" type="ORF">GM51_18085</name>
</gene>
<reference evidence="5" key="1">
    <citation type="submission" date="2014-06" db="EMBL/GenBank/DDBJ databases">
        <title>Key roles for freshwater Actinobacteria revealed by deep metagenomic sequencing.</title>
        <authorList>
            <person name="Ghai R."/>
            <person name="Mizuno C.M."/>
            <person name="Picazo A."/>
            <person name="Camacho A."/>
            <person name="Rodriguez-Valera F."/>
        </authorList>
    </citation>
    <scope>NUCLEOTIDE SEQUENCE</scope>
</reference>
<dbReference type="Pfam" id="PF20629">
    <property type="entry name" value="GD_AH_C"/>
    <property type="match status" value="1"/>
</dbReference>
<comment type="similarity">
    <text evidence="1">Belongs to the UxaA family.</text>
</comment>
<feature type="domain" description="D-galactarate/Altronate dehydratase C-terminal" evidence="4">
    <location>
        <begin position="143"/>
        <end position="382"/>
    </location>
</feature>
<evidence type="ECO:0000259" key="3">
    <source>
        <dbReference type="Pfam" id="PF04295"/>
    </source>
</evidence>
<organism evidence="5">
    <name type="scientific">freshwater metagenome</name>
    <dbReference type="NCBI Taxonomy" id="449393"/>
    <lineage>
        <taxon>unclassified sequences</taxon>
        <taxon>metagenomes</taxon>
        <taxon>ecological metagenomes</taxon>
    </lineage>
</organism>
<dbReference type="Pfam" id="PF04295">
    <property type="entry name" value="GD_AH_second"/>
    <property type="match status" value="1"/>
</dbReference>
<dbReference type="InterPro" id="IPR052172">
    <property type="entry name" value="UxaA_altronate/galactarate_dh"/>
</dbReference>
<dbReference type="PANTHER" id="PTHR30536:SF5">
    <property type="entry name" value="ALTRONATE DEHYDRATASE"/>
    <property type="match status" value="1"/>
</dbReference>
<dbReference type="EMBL" id="JNSL01000160">
    <property type="protein sequence ID" value="KGA14096.1"/>
    <property type="molecule type" value="Genomic_DNA"/>
</dbReference>
<dbReference type="PANTHER" id="PTHR30536">
    <property type="entry name" value="ALTRONATE/GALACTARATE DEHYDRATASE"/>
    <property type="match status" value="1"/>
</dbReference>
<dbReference type="InterPro" id="IPR048332">
    <property type="entry name" value="GD_AH_C"/>
</dbReference>
<sequence length="396" mass="41825">MSSELRAFKRDNGQWGLRNHVLILPLHSALSATARAIADGSHGAVAISHDWSGEIDNDLPRIIFTFSGYAANPNNFAVVFLTVGSDNENEIISNAQALGLKRFTNVALPEIGSMEGLRVKAIDVANQYCTEAAQEKRVPAPWSALVLGLECGGSDALSGITANPALGVASDRLVELGATSVLGETTEILGAEHLLAARAIDPDVGKRIVAMVSRYEASINYEGIDIRGAQPSRGNIEGGLSTLEEKSLGAAKKAGNAPLTGVLEFGERPKTSGLYFMDTPGHDIEQLAGFGAGHINIVVFTSGRGTPTGSAIMPTIKVSTNTPMYEAIPDLIDLDAGTIADGIETLAQVGDRIFNEILAVANGQETKAELGGHHEFSLSRMYKTTVESTERFIAAQ</sequence>
<keyword evidence="2" id="KW-0456">Lyase</keyword>
<accession>A0A094QI90</accession>
<evidence type="ECO:0000313" key="5">
    <source>
        <dbReference type="EMBL" id="KGA14096.1"/>
    </source>
</evidence>
<dbReference type="GO" id="GO:0019698">
    <property type="term" value="P:D-galacturonate catabolic process"/>
    <property type="evidence" value="ECO:0007669"/>
    <property type="project" value="TreeGrafter"/>
</dbReference>
<evidence type="ECO:0000256" key="2">
    <source>
        <dbReference type="ARBA" id="ARBA00023239"/>
    </source>
</evidence>
<comment type="caution">
    <text evidence="5">The sequence shown here is derived from an EMBL/GenBank/DDBJ whole genome shotgun (WGS) entry which is preliminary data.</text>
</comment>
<dbReference type="AlphaFoldDB" id="A0A094QI90"/>
<name>A0A094QI90_9ZZZZ</name>